<evidence type="ECO:0000313" key="3">
    <source>
        <dbReference type="Proteomes" id="UP000242755"/>
    </source>
</evidence>
<evidence type="ECO:0008006" key="4">
    <source>
        <dbReference type="Google" id="ProtNLM"/>
    </source>
</evidence>
<dbReference type="Gene3D" id="3.90.1720.10">
    <property type="entry name" value="endopeptidase domain like (from Nostoc punctiforme)"/>
    <property type="match status" value="1"/>
</dbReference>
<evidence type="ECO:0000313" key="2">
    <source>
        <dbReference type="EMBL" id="PKY70315.1"/>
    </source>
</evidence>
<protein>
    <recommendedName>
        <fullName evidence="4">Peptidase C51 domain-containing protein</fullName>
    </recommendedName>
</protein>
<proteinExistence type="predicted"/>
<keyword evidence="1" id="KW-0732">Signal</keyword>
<reference evidence="2 3" key="1">
    <citation type="submission" date="2017-12" db="EMBL/GenBank/DDBJ databases">
        <title>Phylogenetic diversity of female urinary microbiome.</title>
        <authorList>
            <person name="Thomas-White K."/>
            <person name="Wolfe A.J."/>
        </authorList>
    </citation>
    <scope>NUCLEOTIDE SEQUENCE [LARGE SCALE GENOMIC DNA]</scope>
    <source>
        <strain evidence="2 3">UMB0426</strain>
    </source>
</reference>
<feature type="chain" id="PRO_5014155801" description="Peptidase C51 domain-containing protein" evidence="1">
    <location>
        <begin position="34"/>
        <end position="187"/>
    </location>
</feature>
<dbReference type="AlphaFoldDB" id="A0A2I1IGR9"/>
<organism evidence="2 3">
    <name type="scientific">Brevibacterium ravenspurgense</name>
    <dbReference type="NCBI Taxonomy" id="479117"/>
    <lineage>
        <taxon>Bacteria</taxon>
        <taxon>Bacillati</taxon>
        <taxon>Actinomycetota</taxon>
        <taxon>Actinomycetes</taxon>
        <taxon>Micrococcales</taxon>
        <taxon>Brevibacteriaceae</taxon>
        <taxon>Brevibacterium</taxon>
    </lineage>
</organism>
<sequence length="187" mass="19533">MLKKDLTRTLTHGALAAAIGAGSLLAAAGAAQAAPAENPGAAQAQAAPAQADGQGISRDEIIKRAEDRMAKAPYYSQGQDYFDDYRRDCSGFVSYAWNSGGPGEASFTFVPNGVAHTIAWEEIQPGDAITGPDHIVLVKAVNPDGSFELLEHGGGQTGKEAPNTRHATKDELISQNVGEPIRYNGVA</sequence>
<feature type="signal peptide" evidence="1">
    <location>
        <begin position="1"/>
        <end position="33"/>
    </location>
</feature>
<dbReference type="STRING" id="1176165.GCA_001584405_00416"/>
<evidence type="ECO:0000256" key="1">
    <source>
        <dbReference type="SAM" id="SignalP"/>
    </source>
</evidence>
<name>A0A2I1IGR9_9MICO</name>
<comment type="caution">
    <text evidence="2">The sequence shown here is derived from an EMBL/GenBank/DDBJ whole genome shotgun (WGS) entry which is preliminary data.</text>
</comment>
<dbReference type="Proteomes" id="UP000242755">
    <property type="component" value="Unassembled WGS sequence"/>
</dbReference>
<dbReference type="RefSeq" id="WP_101672418.1">
    <property type="nucleotide sequence ID" value="NZ_PKGO01000005.1"/>
</dbReference>
<dbReference type="SUPFAM" id="SSF54001">
    <property type="entry name" value="Cysteine proteinases"/>
    <property type="match status" value="1"/>
</dbReference>
<dbReference type="EMBL" id="PKGO01000005">
    <property type="protein sequence ID" value="PKY70315.1"/>
    <property type="molecule type" value="Genomic_DNA"/>
</dbReference>
<accession>A0A2I1IGR9</accession>
<dbReference type="InterPro" id="IPR038765">
    <property type="entry name" value="Papain-like_cys_pep_sf"/>
</dbReference>
<gene>
    <name evidence="2" type="ORF">CYJ40_06195</name>
</gene>